<dbReference type="PROSITE" id="PS51352">
    <property type="entry name" value="THIOREDOXIN_2"/>
    <property type="match status" value="1"/>
</dbReference>
<name>A0ABW4QXX8_9BACT</name>
<dbReference type="RefSeq" id="WP_382316317.1">
    <property type="nucleotide sequence ID" value="NZ_JBHUFD010000012.1"/>
</dbReference>
<keyword evidence="4" id="KW-1185">Reference proteome</keyword>
<dbReference type="InterPro" id="IPR050553">
    <property type="entry name" value="Thioredoxin_ResA/DsbE_sf"/>
</dbReference>
<evidence type="ECO:0000313" key="4">
    <source>
        <dbReference type="Proteomes" id="UP001597197"/>
    </source>
</evidence>
<dbReference type="PANTHER" id="PTHR42852">
    <property type="entry name" value="THIOL:DISULFIDE INTERCHANGE PROTEIN DSBE"/>
    <property type="match status" value="1"/>
</dbReference>
<feature type="domain" description="Thioredoxin" evidence="2">
    <location>
        <begin position="99"/>
        <end position="243"/>
    </location>
</feature>
<dbReference type="SUPFAM" id="SSF52833">
    <property type="entry name" value="Thioredoxin-like"/>
    <property type="match status" value="1"/>
</dbReference>
<evidence type="ECO:0000259" key="2">
    <source>
        <dbReference type="PROSITE" id="PS51352"/>
    </source>
</evidence>
<evidence type="ECO:0000313" key="3">
    <source>
        <dbReference type="EMBL" id="MFD1874478.1"/>
    </source>
</evidence>
<dbReference type="Gene3D" id="3.40.30.10">
    <property type="entry name" value="Glutaredoxin"/>
    <property type="match status" value="1"/>
</dbReference>
<comment type="caution">
    <text evidence="3">The sequence shown here is derived from an EMBL/GenBank/DDBJ whole genome shotgun (WGS) entry which is preliminary data.</text>
</comment>
<reference evidence="4" key="1">
    <citation type="journal article" date="2019" name="Int. J. Syst. Evol. Microbiol.">
        <title>The Global Catalogue of Microorganisms (GCM) 10K type strain sequencing project: providing services to taxonomists for standard genome sequencing and annotation.</title>
        <authorList>
            <consortium name="The Broad Institute Genomics Platform"/>
            <consortium name="The Broad Institute Genome Sequencing Center for Infectious Disease"/>
            <person name="Wu L."/>
            <person name="Ma J."/>
        </authorList>
    </citation>
    <scope>NUCLEOTIDE SEQUENCE [LARGE SCALE GENOMIC DNA]</scope>
    <source>
        <strain evidence="4">CGMCC 1.15795</strain>
    </source>
</reference>
<dbReference type="CDD" id="cd02966">
    <property type="entry name" value="TlpA_like_family"/>
    <property type="match status" value="1"/>
</dbReference>
<accession>A0ABW4QXX8</accession>
<evidence type="ECO:0000256" key="1">
    <source>
        <dbReference type="SAM" id="SignalP"/>
    </source>
</evidence>
<keyword evidence="1" id="KW-0732">Signal</keyword>
<dbReference type="InterPro" id="IPR036249">
    <property type="entry name" value="Thioredoxin-like_sf"/>
</dbReference>
<dbReference type="Proteomes" id="UP001597197">
    <property type="component" value="Unassembled WGS sequence"/>
</dbReference>
<protein>
    <submittedName>
        <fullName evidence="3">TlpA family protein disulfide reductase</fullName>
    </submittedName>
</protein>
<proteinExistence type="predicted"/>
<dbReference type="InterPro" id="IPR013766">
    <property type="entry name" value="Thioredoxin_domain"/>
</dbReference>
<feature type="signal peptide" evidence="1">
    <location>
        <begin position="1"/>
        <end position="22"/>
    </location>
</feature>
<sequence length="246" mass="27272">MKPKRLALFLGLLALLLGGKQAQGQVVRYQNAGNPKLWTATEVDTSRQVMNRRFRAAGLAFEVVVGQTLTRSDTVIHEYTLVGSRTPAAWQARQQGLDGFIGQLLPAFTLPDLQGKLVDSHRLLGKPVVLNMWFTTCGPCIAEMPTLNRIQREKASTQIVFLALTFERAQRVRAFLQKHSFTYRQVVGAQQYCAQFVTGYPVTFFVGRDGRIKKVLGGLAGDVDSATPTLPSIDEKAFYAALKQIE</sequence>
<feature type="chain" id="PRO_5046204572" evidence="1">
    <location>
        <begin position="23"/>
        <end position="246"/>
    </location>
</feature>
<dbReference type="Pfam" id="PF00578">
    <property type="entry name" value="AhpC-TSA"/>
    <property type="match status" value="1"/>
</dbReference>
<gene>
    <name evidence="3" type="ORF">ACFSDX_18700</name>
</gene>
<dbReference type="PANTHER" id="PTHR42852:SF13">
    <property type="entry name" value="PROTEIN DIPZ"/>
    <property type="match status" value="1"/>
</dbReference>
<dbReference type="EMBL" id="JBHUFD010000012">
    <property type="protein sequence ID" value="MFD1874478.1"/>
    <property type="molecule type" value="Genomic_DNA"/>
</dbReference>
<dbReference type="InterPro" id="IPR000866">
    <property type="entry name" value="AhpC/TSA"/>
</dbReference>
<organism evidence="3 4">
    <name type="scientific">Hymenobacter bucti</name>
    <dbReference type="NCBI Taxonomy" id="1844114"/>
    <lineage>
        <taxon>Bacteria</taxon>
        <taxon>Pseudomonadati</taxon>
        <taxon>Bacteroidota</taxon>
        <taxon>Cytophagia</taxon>
        <taxon>Cytophagales</taxon>
        <taxon>Hymenobacteraceae</taxon>
        <taxon>Hymenobacter</taxon>
    </lineage>
</organism>